<name>A0A2U8UUV6_9CAUD</name>
<keyword evidence="1" id="KW-0812">Transmembrane</keyword>
<keyword evidence="1" id="KW-1133">Transmembrane helix</keyword>
<protein>
    <submittedName>
        <fullName evidence="2">Uncharacterized protein</fullName>
    </submittedName>
</protein>
<evidence type="ECO:0000313" key="3">
    <source>
        <dbReference type="Proteomes" id="UP000246714"/>
    </source>
</evidence>
<proteinExistence type="predicted"/>
<accession>A0A2U8UUV6</accession>
<dbReference type="EMBL" id="MH341452">
    <property type="protein sequence ID" value="AWN07958.1"/>
    <property type="molecule type" value="Genomic_DNA"/>
</dbReference>
<sequence>MMSVTKKKWKVFFIDFGIKILFLIIIFAPISILILFNYNWQIVTIGLVASALFSFICGINKFQTFKIGKDGVEVKKAVEEAKDVLGEINRVVKDYVLLSLLNANKIGIKPDEIIESVDEADKYSIIIQERNITDPEVSKQIKKFKSNILLKIIETVNFRMNEINLIPMGAEKPNKDIIIEAIQKKELISPQDLTNVVKEFEEFYKEYTDAGKEGPNSKEHYKIIDEFVDYYLRYYDILVD</sequence>
<evidence type="ECO:0000256" key="1">
    <source>
        <dbReference type="SAM" id="Phobius"/>
    </source>
</evidence>
<feature type="transmembrane region" description="Helical" evidence="1">
    <location>
        <begin position="12"/>
        <end position="36"/>
    </location>
</feature>
<keyword evidence="3" id="KW-1185">Reference proteome</keyword>
<keyword evidence="1" id="KW-0472">Membrane</keyword>
<feature type="transmembrane region" description="Helical" evidence="1">
    <location>
        <begin position="42"/>
        <end position="59"/>
    </location>
</feature>
<organism evidence="2 3">
    <name type="scientific">Listeria phage PSU-VKH-LP040</name>
    <dbReference type="NCBI Taxonomy" id="2202247"/>
    <lineage>
        <taxon>Viruses</taxon>
        <taxon>Duplodnaviria</taxon>
        <taxon>Heunggongvirae</taxon>
        <taxon>Uroviricota</taxon>
        <taxon>Caudoviricetes</taxon>
        <taxon>Aquingentivirus</taxon>
        <taxon>Aquingentivirus LP040</taxon>
    </lineage>
</organism>
<dbReference type="Proteomes" id="UP000246714">
    <property type="component" value="Segment"/>
</dbReference>
<evidence type="ECO:0000313" key="2">
    <source>
        <dbReference type="EMBL" id="AWN07958.1"/>
    </source>
</evidence>
<reference evidence="2 3" key="1">
    <citation type="submission" date="2018-05" db="EMBL/GenBank/DDBJ databases">
        <title>Genome sequences of 3 Listeria phages newly induced from lysogenic isolates of Listeria monocytogenes from food and food processing environment.</title>
        <authorList>
            <person name="Vu H.T.K."/>
            <person name="Stasiewicz M.J."/>
            <person name="Benjakul S."/>
            <person name="Vongkamjan K."/>
        </authorList>
    </citation>
    <scope>NUCLEOTIDE SEQUENCE [LARGE SCALE GENOMIC DNA]</scope>
</reference>